<dbReference type="InterPro" id="IPR011214">
    <property type="entry name" value="UCP020967"/>
</dbReference>
<dbReference type="Gene3D" id="3.40.50.2020">
    <property type="match status" value="1"/>
</dbReference>
<dbReference type="PIRSF" id="PIRSF020967">
    <property type="entry name" value="UCP020967"/>
    <property type="match status" value="1"/>
</dbReference>
<comment type="caution">
    <text evidence="3">The sequence shown here is derived from an EMBL/GenBank/DDBJ whole genome shotgun (WGS) entry which is preliminary data.</text>
</comment>
<dbReference type="EMBL" id="JAUSTU010000005">
    <property type="protein sequence ID" value="MDQ0155123.1"/>
    <property type="molecule type" value="Genomic_DNA"/>
</dbReference>
<evidence type="ECO:0000313" key="4">
    <source>
        <dbReference type="Proteomes" id="UP001231362"/>
    </source>
</evidence>
<protein>
    <submittedName>
        <fullName evidence="3">Adenine/guanine phosphoribosyltransferase-like PRPP-binding protein</fullName>
    </submittedName>
</protein>
<evidence type="ECO:0000313" key="3">
    <source>
        <dbReference type="EMBL" id="MDQ0155123.1"/>
    </source>
</evidence>
<dbReference type="InterPro" id="IPR029057">
    <property type="entry name" value="PRTase-like"/>
</dbReference>
<sequence length="440" mass="50795">MNTHTSTCLNRMFTYNILDGLKVEITIQQNPYEIPLEDLFLMAARVNKKRSFLFVSKVLGKHLPIKPIVGMQVGFLLAARYMEVVKATPPRDSDRLISSFKNHTKGYMEAFIEEQHCPIVIGFAETATALGHAFFEAFRKADFFHTTREWFEGVEPTITFEEEHSHATSHRVYVEKELLESNREIILVDDEITTGKTALNIIRALHEKFPRKTYTVVSILDWRSHENEKRFKELEQELGITIHTVSLVKGTATEIGGIDMDEQVIQESIPEFSQHVSFHRIENPDLIKIGSSAKGGYTRYTGRFGLTSKENEEATNWMKKVGEDLAGLRTGKRSLVLGAGEFMYIPMKVSSYMGENVFYHSTTRSPIFPTQREKYGAKNRFSFLNPEDPSIQHYLYNISENQYDDIFIFFEKRVDKSQIQGMLEQLKRTYIPNIRVVYIE</sequence>
<feature type="domain" description="Orotate phosphoribosyltransferase-like" evidence="2">
    <location>
        <begin position="39"/>
        <end position="251"/>
    </location>
</feature>
<gene>
    <name evidence="3" type="ORF">J2S07_001427</name>
</gene>
<organism evidence="3 4">
    <name type="scientific">Anoxybacillus andreesenii</name>
    <dbReference type="NCBI Taxonomy" id="1325932"/>
    <lineage>
        <taxon>Bacteria</taxon>
        <taxon>Bacillati</taxon>
        <taxon>Bacillota</taxon>
        <taxon>Bacilli</taxon>
        <taxon>Bacillales</taxon>
        <taxon>Anoxybacillaceae</taxon>
        <taxon>Anoxybacillus</taxon>
    </lineage>
</organism>
<feature type="domain" description="TRSP" evidence="1">
    <location>
        <begin position="300"/>
        <end position="426"/>
    </location>
</feature>
<dbReference type="InterPro" id="IPR000836">
    <property type="entry name" value="PRTase_dom"/>
</dbReference>
<reference evidence="3 4" key="1">
    <citation type="submission" date="2023-07" db="EMBL/GenBank/DDBJ databases">
        <title>Genomic Encyclopedia of Type Strains, Phase IV (KMG-IV): sequencing the most valuable type-strain genomes for metagenomic binning, comparative biology and taxonomic classification.</title>
        <authorList>
            <person name="Goeker M."/>
        </authorList>
    </citation>
    <scope>NUCLEOTIDE SEQUENCE [LARGE SCALE GENOMIC DNA]</scope>
    <source>
        <strain evidence="3 4">DSM 23948</strain>
    </source>
</reference>
<dbReference type="InterPro" id="IPR041688">
    <property type="entry name" value="PRTase_2"/>
</dbReference>
<dbReference type="Proteomes" id="UP001231362">
    <property type="component" value="Unassembled WGS sequence"/>
</dbReference>
<dbReference type="InterPro" id="IPR022537">
    <property type="entry name" value="TRSP_dom"/>
</dbReference>
<accession>A0ABT9V2E9</accession>
<dbReference type="RefSeq" id="WP_307149696.1">
    <property type="nucleotide sequence ID" value="NZ_JAUSTU010000005.1"/>
</dbReference>
<keyword evidence="4" id="KW-1185">Reference proteome</keyword>
<name>A0ABT9V2E9_9BACL</name>
<dbReference type="Pfam" id="PF15609">
    <property type="entry name" value="PRTase_2"/>
    <property type="match status" value="1"/>
</dbReference>
<dbReference type="CDD" id="cd06223">
    <property type="entry name" value="PRTases_typeI"/>
    <property type="match status" value="1"/>
</dbReference>
<dbReference type="Pfam" id="PF12500">
    <property type="entry name" value="TRSP"/>
    <property type="match status" value="1"/>
</dbReference>
<evidence type="ECO:0000259" key="2">
    <source>
        <dbReference type="Pfam" id="PF15609"/>
    </source>
</evidence>
<dbReference type="SUPFAM" id="SSF53271">
    <property type="entry name" value="PRTase-like"/>
    <property type="match status" value="1"/>
</dbReference>
<evidence type="ECO:0000259" key="1">
    <source>
        <dbReference type="Pfam" id="PF12500"/>
    </source>
</evidence>
<proteinExistence type="predicted"/>